<dbReference type="EMBL" id="LCWV01000009">
    <property type="protein sequence ID" value="PWI70603.1"/>
    <property type="molecule type" value="Genomic_DNA"/>
</dbReference>
<feature type="region of interest" description="Disordered" evidence="1">
    <location>
        <begin position="438"/>
        <end position="461"/>
    </location>
</feature>
<evidence type="ECO:0000313" key="2">
    <source>
        <dbReference type="EMBL" id="PWI70603.1"/>
    </source>
</evidence>
<accession>A0A2U3E7W8</accession>
<feature type="compositionally biased region" description="Polar residues" evidence="1">
    <location>
        <begin position="115"/>
        <end position="124"/>
    </location>
</feature>
<feature type="compositionally biased region" description="Basic and acidic residues" evidence="1">
    <location>
        <begin position="143"/>
        <end position="157"/>
    </location>
</feature>
<comment type="caution">
    <text evidence="2">The sequence shown here is derived from an EMBL/GenBank/DDBJ whole genome shotgun (WGS) entry which is preliminary data.</text>
</comment>
<feature type="region of interest" description="Disordered" evidence="1">
    <location>
        <begin position="279"/>
        <end position="329"/>
    </location>
</feature>
<dbReference type="AlphaFoldDB" id="A0A2U3E7W8"/>
<protein>
    <submittedName>
        <fullName evidence="2">Uncharacterized protein</fullName>
    </submittedName>
</protein>
<reference evidence="2 3" key="1">
    <citation type="journal article" date="2016" name="Front. Microbiol.">
        <title>Genome and transcriptome sequences reveal the specific parasitism of the nematophagous Purpureocillium lilacinum 36-1.</title>
        <authorList>
            <person name="Xie J."/>
            <person name="Li S."/>
            <person name="Mo C."/>
            <person name="Xiao X."/>
            <person name="Peng D."/>
            <person name="Wang G."/>
            <person name="Xiao Y."/>
        </authorList>
    </citation>
    <scope>NUCLEOTIDE SEQUENCE [LARGE SCALE GENOMIC DNA]</scope>
    <source>
        <strain evidence="2 3">36-1</strain>
    </source>
</reference>
<name>A0A2U3E7W8_PURLI</name>
<sequence length="619" mass="66364">MMSSDGGSCDVAKNRWWERSTTRNDAGEIEQPATRNRGGSDGASVADARRLSRTANRIPTLLRRAAAVGGGDDDDFGRECGSKGARPSGFEEEGLTGKAGGHEESTKDALAASLAMSTRGSSNDGWMGENGVEVKSRSRSRRGTRDSGKGKFGERGGVRRAGSGARGARRDGGGFGALAFQTPEASSRWKWPARGGQSSRVLFAAAQRRAAQMRWKPQWRPADLASARSLGSMPIEFHPVGNAGARTRWLYHAPRNTPVLWWVLALVLRGRRRTEAVLPSAQRPSWAQLARPGSPALNSRPQESPRPASERPRVSGAGGKGGHPPELHDWARALGCSNPGPLGGWEAAQCLDAWGSSPWPALWGEAVWEMKAQGGLGKPAAATELADSPGFWRASTGIPLRLKMSPDEVSPHHGLMSCLRSSTRLLLQLCFRPAGAGNKTATTSHTHTRADGSMRRLSTPTSHKLSESVMLAVISFWRHACAYKVHSHMLPSRRPRQSQLLVCHAASPIQPQRDVTLLIPRLSCQVDGQWRCFDEKQAAPLGGAKQDWRSSCPKSNATTTAPFEPAPACCARAPAIPATEAGLINPPNLGELIDSTHSLTRLDSASAAVAAAPLPRGWW</sequence>
<dbReference type="Proteomes" id="UP000245956">
    <property type="component" value="Unassembled WGS sequence"/>
</dbReference>
<organism evidence="2 3">
    <name type="scientific">Purpureocillium lilacinum</name>
    <name type="common">Paecilomyces lilacinus</name>
    <dbReference type="NCBI Taxonomy" id="33203"/>
    <lineage>
        <taxon>Eukaryota</taxon>
        <taxon>Fungi</taxon>
        <taxon>Dikarya</taxon>
        <taxon>Ascomycota</taxon>
        <taxon>Pezizomycotina</taxon>
        <taxon>Sordariomycetes</taxon>
        <taxon>Hypocreomycetidae</taxon>
        <taxon>Hypocreales</taxon>
        <taxon>Ophiocordycipitaceae</taxon>
        <taxon>Purpureocillium</taxon>
    </lineage>
</organism>
<feature type="region of interest" description="Disordered" evidence="1">
    <location>
        <begin position="1"/>
        <end position="177"/>
    </location>
</feature>
<proteinExistence type="predicted"/>
<evidence type="ECO:0000256" key="1">
    <source>
        <dbReference type="SAM" id="MobiDB-lite"/>
    </source>
</evidence>
<gene>
    <name evidence="2" type="ORF">PCL_13002</name>
</gene>
<feature type="compositionally biased region" description="Basic and acidic residues" evidence="1">
    <location>
        <begin position="12"/>
        <end position="26"/>
    </location>
</feature>
<evidence type="ECO:0000313" key="3">
    <source>
        <dbReference type="Proteomes" id="UP000245956"/>
    </source>
</evidence>